<dbReference type="InterPro" id="IPR011705">
    <property type="entry name" value="BACK"/>
</dbReference>
<dbReference type="PROSITE" id="PS50097">
    <property type="entry name" value="BTB"/>
    <property type="match status" value="1"/>
</dbReference>
<keyword evidence="4" id="KW-1185">Reference proteome</keyword>
<evidence type="ECO:0008006" key="5">
    <source>
        <dbReference type="Google" id="ProtNLM"/>
    </source>
</evidence>
<dbReference type="Proteomes" id="UP000022910">
    <property type="component" value="Unassembled WGS sequence"/>
</dbReference>
<dbReference type="PANTHER" id="PTHR46306">
    <property type="entry name" value="BTB/POZ DOMAIN-CONTAINING PROTEIN 9"/>
    <property type="match status" value="1"/>
</dbReference>
<dbReference type="InterPro" id="IPR052407">
    <property type="entry name" value="BTB_POZ_domain_cont_9"/>
</dbReference>
<comment type="caution">
    <text evidence="3">The sequence shown here is derived from an EMBL/GenBank/DDBJ whole genome shotgun (WGS) entry which is preliminary data.</text>
</comment>
<feature type="domain" description="BTB" evidence="1">
    <location>
        <begin position="24"/>
        <end position="102"/>
    </location>
</feature>
<dbReference type="PROSITE" id="PS51886">
    <property type="entry name" value="TLDC"/>
    <property type="match status" value="1"/>
</dbReference>
<evidence type="ECO:0000259" key="1">
    <source>
        <dbReference type="PROSITE" id="PS50097"/>
    </source>
</evidence>
<dbReference type="SMR" id="A0A015KSF3"/>
<dbReference type="AlphaFoldDB" id="A0A015KSF3"/>
<dbReference type="InterPro" id="IPR006571">
    <property type="entry name" value="TLDc_dom"/>
</dbReference>
<evidence type="ECO:0000259" key="2">
    <source>
        <dbReference type="PROSITE" id="PS51886"/>
    </source>
</evidence>
<feature type="domain" description="TLDc" evidence="2">
    <location>
        <begin position="302"/>
        <end position="475"/>
    </location>
</feature>
<dbReference type="Pfam" id="PF00651">
    <property type="entry name" value="BTB"/>
    <property type="match status" value="1"/>
</dbReference>
<dbReference type="Gene3D" id="1.25.40.420">
    <property type="match status" value="1"/>
</dbReference>
<name>A0A015KSF3_RHIIW</name>
<gene>
    <name evidence="3" type="ORF">RirG_086410</name>
</gene>
<dbReference type="Gene3D" id="3.30.710.10">
    <property type="entry name" value="Potassium Channel Kv1.1, Chain A"/>
    <property type="match status" value="1"/>
</dbReference>
<dbReference type="SMART" id="SM00225">
    <property type="entry name" value="BTB"/>
    <property type="match status" value="1"/>
</dbReference>
<evidence type="ECO:0000313" key="3">
    <source>
        <dbReference type="EMBL" id="EXX70549.1"/>
    </source>
</evidence>
<dbReference type="Pfam" id="PF07534">
    <property type="entry name" value="TLD"/>
    <property type="match status" value="1"/>
</dbReference>
<proteinExistence type="predicted"/>
<dbReference type="EMBL" id="JEMT01016573">
    <property type="protein sequence ID" value="EXX70549.1"/>
    <property type="molecule type" value="Genomic_DNA"/>
</dbReference>
<dbReference type="OrthoDB" id="298084at2759"/>
<dbReference type="SUPFAM" id="SSF54695">
    <property type="entry name" value="POZ domain"/>
    <property type="match status" value="1"/>
</dbReference>
<dbReference type="InterPro" id="IPR000210">
    <property type="entry name" value="BTB/POZ_dom"/>
</dbReference>
<dbReference type="InterPro" id="IPR011333">
    <property type="entry name" value="SKP1/BTB/POZ_sf"/>
</dbReference>
<dbReference type="PANTHER" id="PTHR46306:SF1">
    <property type="entry name" value="BTB_POZ DOMAIN-CONTAINING PROTEIN 9"/>
    <property type="match status" value="1"/>
</dbReference>
<dbReference type="HOGENOM" id="CLU_021542_0_1_1"/>
<dbReference type="GO" id="GO:0005737">
    <property type="term" value="C:cytoplasm"/>
    <property type="evidence" value="ECO:0007669"/>
    <property type="project" value="TreeGrafter"/>
</dbReference>
<reference evidence="3 4" key="1">
    <citation type="submission" date="2014-02" db="EMBL/GenBank/DDBJ databases">
        <title>Single nucleus genome sequencing reveals high similarity among nuclei of an endomycorrhizal fungus.</title>
        <authorList>
            <person name="Lin K."/>
            <person name="Geurts R."/>
            <person name="Zhang Z."/>
            <person name="Limpens E."/>
            <person name="Saunders D.G."/>
            <person name="Mu D."/>
            <person name="Pang E."/>
            <person name="Cao H."/>
            <person name="Cha H."/>
            <person name="Lin T."/>
            <person name="Zhou Q."/>
            <person name="Shang Y."/>
            <person name="Li Y."/>
            <person name="Ivanov S."/>
            <person name="Sharma T."/>
            <person name="Velzen R.V."/>
            <person name="Ruijter N.D."/>
            <person name="Aanen D.K."/>
            <person name="Win J."/>
            <person name="Kamoun S."/>
            <person name="Bisseling T."/>
            <person name="Huang S."/>
        </authorList>
    </citation>
    <scope>NUCLEOTIDE SEQUENCE [LARGE SCALE GENOMIC DNA]</scope>
    <source>
        <strain evidence="4">DAOM197198w</strain>
    </source>
</reference>
<evidence type="ECO:0000313" key="4">
    <source>
        <dbReference type="Proteomes" id="UP000022910"/>
    </source>
</evidence>
<dbReference type="CDD" id="cd18186">
    <property type="entry name" value="BTB_POZ_ZBTB_KLHL-like"/>
    <property type="match status" value="1"/>
</dbReference>
<protein>
    <recommendedName>
        <fullName evidence="5">Serine-enriched protein</fullName>
    </recommendedName>
</protein>
<sequence>MTIKFLTNLSSDFSYLLEKPCYNSDVTIEVMGENDSNIKIFNAHSIILYARSEYFKQIITQTRENISKRNLSMVILRVTNITPNVFSMILRYMYTGIIDLGSTSGEDTFGLLIASSKLNFPEVVAYIQEYLVENHKVWLIENFSTVINNIFKLENCRKLQNFCISYICVEAKNYFKSKDSLKLKKRILSLMLNLDNLYIEEDDIWDFLIKWGKENTRGVLSNININKWIDKDIEDLRETLDGLIQLIRFREISSDDFYEKIRPYKSIIPYDVYEDIMAHHLIGAETKIGMPSLPRRGFIDSVTLNSKQAAILSNWIDGGKNDDDLNLLLPKNNPYEFSLIYRGSLDGLNIKSFREKYKKLKCSTLLVIKLKNCDKIIGGYSNHFYYFSNNHLDESGSFLFNFDQNIKSYKKIDGLFKNLYNGLHDFNNQLVFGNGDLVIYFDNLSIKCKQISYKERLLKQDSTYQVEDIELFRPIWK</sequence>
<organism evidence="3 4">
    <name type="scientific">Rhizophagus irregularis (strain DAOM 197198w)</name>
    <name type="common">Glomus intraradices</name>
    <dbReference type="NCBI Taxonomy" id="1432141"/>
    <lineage>
        <taxon>Eukaryota</taxon>
        <taxon>Fungi</taxon>
        <taxon>Fungi incertae sedis</taxon>
        <taxon>Mucoromycota</taxon>
        <taxon>Glomeromycotina</taxon>
        <taxon>Glomeromycetes</taxon>
        <taxon>Glomerales</taxon>
        <taxon>Glomeraceae</taxon>
        <taxon>Rhizophagus</taxon>
    </lineage>
</organism>
<dbReference type="Pfam" id="PF07707">
    <property type="entry name" value="BACK"/>
    <property type="match status" value="1"/>
</dbReference>
<accession>A0A015KSF3</accession>